<dbReference type="Gene3D" id="1.10.10.140">
    <property type="entry name" value="Cytochrome c oxidase, subunit VIb"/>
    <property type="match status" value="1"/>
</dbReference>
<proteinExistence type="predicted"/>
<comment type="caution">
    <text evidence="5">The sequence shown here is derived from an EMBL/GenBank/DDBJ whole genome shotgun (WGS) entry which is preliminary data.</text>
</comment>
<evidence type="ECO:0000256" key="4">
    <source>
        <dbReference type="SAM" id="MobiDB-lite"/>
    </source>
</evidence>
<dbReference type="InterPro" id="IPR036549">
    <property type="entry name" value="CX6/COA6-like_sf"/>
</dbReference>
<organism evidence="5 6">
    <name type="scientific">Coccomyxa subellipsoidea</name>
    <dbReference type="NCBI Taxonomy" id="248742"/>
    <lineage>
        <taxon>Eukaryota</taxon>
        <taxon>Viridiplantae</taxon>
        <taxon>Chlorophyta</taxon>
        <taxon>core chlorophytes</taxon>
        <taxon>Trebouxiophyceae</taxon>
        <taxon>Trebouxiophyceae incertae sedis</taxon>
        <taxon>Coccomyxaceae</taxon>
        <taxon>Coccomyxa</taxon>
    </lineage>
</organism>
<dbReference type="PANTHER" id="PTHR46281:SF8">
    <property type="entry name" value="CYTOCHROME C OXIDASE SUBUNIT 12, MITOCHONDRIAL"/>
    <property type="match status" value="1"/>
</dbReference>
<evidence type="ECO:0000313" key="6">
    <source>
        <dbReference type="Proteomes" id="UP001491310"/>
    </source>
</evidence>
<dbReference type="InterPro" id="IPR003213">
    <property type="entry name" value="Cyt_c_oxidase_su6B"/>
</dbReference>
<protein>
    <submittedName>
        <fullName evidence="5">Uncharacterized protein</fullName>
    </submittedName>
</protein>
<evidence type="ECO:0000313" key="5">
    <source>
        <dbReference type="EMBL" id="KAK9918736.1"/>
    </source>
</evidence>
<dbReference type="Pfam" id="PF02297">
    <property type="entry name" value="COX6B"/>
    <property type="match status" value="1"/>
</dbReference>
<gene>
    <name evidence="5" type="ORF">WJX75_006428</name>
</gene>
<dbReference type="Proteomes" id="UP001491310">
    <property type="component" value="Unassembled WGS sequence"/>
</dbReference>
<evidence type="ECO:0000256" key="3">
    <source>
        <dbReference type="ARBA" id="ARBA00023157"/>
    </source>
</evidence>
<sequence length="124" mass="14220">MGNTVSYCEPSSKEELTADEPAAEEPAEEQDSEEPAADEEEEEEAEPAPEIVVRTAPYDPRFPSTNQARNCYTRYNEFYKCAAEAGEDDDKCKFYQRSYRSICPGEWVERWNEARDAGNWPGKY</sequence>
<dbReference type="PROSITE" id="PS51808">
    <property type="entry name" value="CHCH"/>
    <property type="match status" value="1"/>
</dbReference>
<name>A0ABR2Z4L3_9CHLO</name>
<dbReference type="PANTHER" id="PTHR46281">
    <property type="entry name" value="CYTOCHROME C OXIDASE SUBUNIT 6B"/>
    <property type="match status" value="1"/>
</dbReference>
<feature type="compositionally biased region" description="Acidic residues" evidence="4">
    <location>
        <begin position="17"/>
        <end position="47"/>
    </location>
</feature>
<evidence type="ECO:0000256" key="2">
    <source>
        <dbReference type="ARBA" id="ARBA00023128"/>
    </source>
</evidence>
<comment type="subcellular location">
    <subcellularLocation>
        <location evidence="1">Mitochondrion</location>
    </subcellularLocation>
</comment>
<dbReference type="SUPFAM" id="SSF47694">
    <property type="entry name" value="Cytochrome c oxidase subunit h"/>
    <property type="match status" value="1"/>
</dbReference>
<keyword evidence="2" id="KW-0496">Mitochondrion</keyword>
<keyword evidence="3" id="KW-1015">Disulfide bond</keyword>
<dbReference type="CDD" id="cd00926">
    <property type="entry name" value="Cyt_c_Oxidase_VIb"/>
    <property type="match status" value="1"/>
</dbReference>
<feature type="region of interest" description="Disordered" evidence="4">
    <location>
        <begin position="1"/>
        <end position="61"/>
    </location>
</feature>
<dbReference type="EMBL" id="JALJOT010000001">
    <property type="protein sequence ID" value="KAK9918736.1"/>
    <property type="molecule type" value="Genomic_DNA"/>
</dbReference>
<accession>A0ABR2Z4L3</accession>
<reference evidence="5 6" key="1">
    <citation type="journal article" date="2024" name="Nat. Commun.">
        <title>Phylogenomics reveals the evolutionary origins of lichenization in chlorophyte algae.</title>
        <authorList>
            <person name="Puginier C."/>
            <person name="Libourel C."/>
            <person name="Otte J."/>
            <person name="Skaloud P."/>
            <person name="Haon M."/>
            <person name="Grisel S."/>
            <person name="Petersen M."/>
            <person name="Berrin J.G."/>
            <person name="Delaux P.M."/>
            <person name="Dal Grande F."/>
            <person name="Keller J."/>
        </authorList>
    </citation>
    <scope>NUCLEOTIDE SEQUENCE [LARGE SCALE GENOMIC DNA]</scope>
    <source>
        <strain evidence="5 6">SAG 216-7</strain>
    </source>
</reference>
<dbReference type="InterPro" id="IPR048280">
    <property type="entry name" value="COX6B-like"/>
</dbReference>
<keyword evidence="6" id="KW-1185">Reference proteome</keyword>
<evidence type="ECO:0000256" key="1">
    <source>
        <dbReference type="ARBA" id="ARBA00004173"/>
    </source>
</evidence>